<evidence type="ECO:0000256" key="5">
    <source>
        <dbReference type="SAM" id="Coils"/>
    </source>
</evidence>
<feature type="region of interest" description="Disordered" evidence="6">
    <location>
        <begin position="1"/>
        <end position="89"/>
    </location>
</feature>
<evidence type="ECO:0000313" key="11">
    <source>
        <dbReference type="EMBL" id="PDQ18260.1"/>
    </source>
</evidence>
<dbReference type="AlphaFoldDB" id="A0A2A6F8G9"/>
<dbReference type="GO" id="GO:0016020">
    <property type="term" value="C:membrane"/>
    <property type="evidence" value="ECO:0007669"/>
    <property type="project" value="UniProtKB-SubCell"/>
</dbReference>
<dbReference type="Pfam" id="PF25917">
    <property type="entry name" value="BSH_RND"/>
    <property type="match status" value="1"/>
</dbReference>
<keyword evidence="5" id="KW-0175">Coiled coil</keyword>
<dbReference type="Pfam" id="PF25876">
    <property type="entry name" value="HH_MFP_RND"/>
    <property type="match status" value="1"/>
</dbReference>
<dbReference type="Gene3D" id="2.40.50.100">
    <property type="match status" value="1"/>
</dbReference>
<evidence type="ECO:0000259" key="9">
    <source>
        <dbReference type="Pfam" id="PF25917"/>
    </source>
</evidence>
<keyword evidence="12" id="KW-1185">Reference proteome</keyword>
<dbReference type="Gene3D" id="2.40.30.170">
    <property type="match status" value="1"/>
</dbReference>
<comment type="subcellular location">
    <subcellularLocation>
        <location evidence="1">Membrane</location>
        <topology evidence="1">Single-pass membrane protein</topology>
    </subcellularLocation>
</comment>
<comment type="caution">
    <text evidence="11">The sequence shown here is derived from an EMBL/GenBank/DDBJ whole genome shotgun (WGS) entry which is preliminary data.</text>
</comment>
<dbReference type="InterPro" id="IPR058792">
    <property type="entry name" value="Beta-barrel_RND_2"/>
</dbReference>
<dbReference type="EMBL" id="NWQG01000197">
    <property type="protein sequence ID" value="PDQ18260.1"/>
    <property type="molecule type" value="Genomic_DNA"/>
</dbReference>
<dbReference type="Proteomes" id="UP000219182">
    <property type="component" value="Unassembled WGS sequence"/>
</dbReference>
<feature type="domain" description="Multidrug resistance protein MdtA-like alpha-helical hairpin" evidence="8">
    <location>
        <begin position="205"/>
        <end position="263"/>
    </location>
</feature>
<dbReference type="GO" id="GO:0055085">
    <property type="term" value="P:transmembrane transport"/>
    <property type="evidence" value="ECO:0007669"/>
    <property type="project" value="InterPro"/>
</dbReference>
<dbReference type="PANTHER" id="PTHR30386:SF26">
    <property type="entry name" value="TRANSPORT PROTEIN COMB"/>
    <property type="match status" value="1"/>
</dbReference>
<feature type="domain" description="CusB-like beta-barrel" evidence="10">
    <location>
        <begin position="338"/>
        <end position="377"/>
    </location>
</feature>
<name>A0A2A6F8G9_9HYPH</name>
<keyword evidence="4 7" id="KW-0472">Membrane</keyword>
<feature type="coiled-coil region" evidence="5">
    <location>
        <begin position="204"/>
        <end position="299"/>
    </location>
</feature>
<evidence type="ECO:0000313" key="12">
    <source>
        <dbReference type="Proteomes" id="UP000219182"/>
    </source>
</evidence>
<protein>
    <submittedName>
        <fullName evidence="11">Multidrug export protein EmrA</fullName>
    </submittedName>
</protein>
<accession>A0A2A6F8G9</accession>
<dbReference type="Pfam" id="PF25954">
    <property type="entry name" value="Beta-barrel_RND_2"/>
    <property type="match status" value="1"/>
</dbReference>
<evidence type="ECO:0000256" key="4">
    <source>
        <dbReference type="ARBA" id="ARBA00023136"/>
    </source>
</evidence>
<evidence type="ECO:0000256" key="7">
    <source>
        <dbReference type="SAM" id="Phobius"/>
    </source>
</evidence>
<evidence type="ECO:0000256" key="2">
    <source>
        <dbReference type="ARBA" id="ARBA00022692"/>
    </source>
</evidence>
<proteinExistence type="predicted"/>
<feature type="transmembrane region" description="Helical" evidence="7">
    <location>
        <begin position="94"/>
        <end position="115"/>
    </location>
</feature>
<organism evidence="11 12">
    <name type="scientific">Mesorhizobium sanjuanii</name>
    <dbReference type="NCBI Taxonomy" id="2037900"/>
    <lineage>
        <taxon>Bacteria</taxon>
        <taxon>Pseudomonadati</taxon>
        <taxon>Pseudomonadota</taxon>
        <taxon>Alphaproteobacteria</taxon>
        <taxon>Hyphomicrobiales</taxon>
        <taxon>Phyllobacteriaceae</taxon>
        <taxon>Mesorhizobium</taxon>
    </lineage>
</organism>
<dbReference type="InterPro" id="IPR050739">
    <property type="entry name" value="MFP"/>
</dbReference>
<feature type="domain" description="Multidrug resistance protein MdtA-like barrel-sandwich hybrid" evidence="9">
    <location>
        <begin position="131"/>
        <end position="334"/>
    </location>
</feature>
<dbReference type="InterPro" id="IPR058624">
    <property type="entry name" value="MdtA-like_HH"/>
</dbReference>
<dbReference type="Gene3D" id="1.10.287.470">
    <property type="entry name" value="Helix hairpin bin"/>
    <property type="match status" value="2"/>
</dbReference>
<dbReference type="InterPro" id="IPR058625">
    <property type="entry name" value="MdtA-like_BSH"/>
</dbReference>
<evidence type="ECO:0000259" key="10">
    <source>
        <dbReference type="Pfam" id="PF25954"/>
    </source>
</evidence>
<keyword evidence="2 7" id="KW-0812">Transmembrane</keyword>
<gene>
    <name evidence="11" type="ORF">CN311_25615</name>
</gene>
<sequence>MSQTARISVLRQARGGSETPPVDDAPIAEILAIAPVPNSTIPRTADSRPGEGDHGQQAPGGPPPADGQAEASVGSERAGGPGGSDTGHQNRRPAVFIIGFIVLAALVLGGSYYWYANRNLVSTDDAYVDGRVVTIAPQVSGLVVSLDVTDNQYVHRGDPLIHIDPRSYMSERNRSQGALDSGRAQAAGERLASEIARRSFPALFQQAQAQLLTAQANLTKAQADYDRQSTLPKAATTQQEVDAALAALRQSKAQVTQAEAQVQLSSPVEQHIGQSDAQVEQLNGQIEQAQAQLDQAELNLSWTVVTAPQDGWITRRNVEMGNYVTPGQQIFSIVPPDVWITANFKENQLDGLRPGQNVRIDVDAYPRLDLHGHVDSVQMGSGSKFTAFPPENATGNFVKIVQRVPVKIVIDSGLDPKVPLPLGISVVPTVSVR</sequence>
<keyword evidence="3 7" id="KW-1133">Transmembrane helix</keyword>
<reference evidence="11 12" key="1">
    <citation type="submission" date="2017-09" db="EMBL/GenBank/DDBJ databases">
        <title>Mesorhizobum sanjuanii sp. nov. isolated from nodules of Lotus tenuis in saline-alkaline lowlands of Flooding Pampa.</title>
        <authorList>
            <person name="Sannazzaro A.I."/>
            <person name="Torres Tejerizo G.A."/>
            <person name="Fontana F."/>
            <person name="Cumpa Velazquez L.M."/>
            <person name="Hansen L."/>
            <person name="Pistorio M."/>
            <person name="Estrella M.J."/>
        </authorList>
    </citation>
    <scope>NUCLEOTIDE SEQUENCE [LARGE SCALE GENOMIC DNA]</scope>
    <source>
        <strain evidence="11 12">BSA136</strain>
    </source>
</reference>
<dbReference type="SUPFAM" id="SSF111369">
    <property type="entry name" value="HlyD-like secretion proteins"/>
    <property type="match status" value="3"/>
</dbReference>
<evidence type="ECO:0000256" key="1">
    <source>
        <dbReference type="ARBA" id="ARBA00004167"/>
    </source>
</evidence>
<evidence type="ECO:0000256" key="6">
    <source>
        <dbReference type="SAM" id="MobiDB-lite"/>
    </source>
</evidence>
<evidence type="ECO:0000259" key="8">
    <source>
        <dbReference type="Pfam" id="PF25876"/>
    </source>
</evidence>
<dbReference type="PANTHER" id="PTHR30386">
    <property type="entry name" value="MEMBRANE FUSION SUBUNIT OF EMRAB-TOLC MULTIDRUG EFFLUX PUMP"/>
    <property type="match status" value="1"/>
</dbReference>
<evidence type="ECO:0000256" key="3">
    <source>
        <dbReference type="ARBA" id="ARBA00022989"/>
    </source>
</evidence>
<feature type="compositionally biased region" description="Basic and acidic residues" evidence="6">
    <location>
        <begin position="45"/>
        <end position="54"/>
    </location>
</feature>